<dbReference type="CDD" id="cd14789">
    <property type="entry name" value="Tiki"/>
    <property type="match status" value="1"/>
</dbReference>
<feature type="signal peptide" evidence="1">
    <location>
        <begin position="1"/>
        <end position="25"/>
    </location>
</feature>
<dbReference type="InterPro" id="IPR047111">
    <property type="entry name" value="YbaP-like"/>
</dbReference>
<name>A0A8J3GHE4_9HYPH</name>
<dbReference type="PANTHER" id="PTHR40590:SF1">
    <property type="entry name" value="CYTOPLASMIC PROTEIN"/>
    <property type="match status" value="1"/>
</dbReference>
<evidence type="ECO:0000313" key="2">
    <source>
        <dbReference type="EMBL" id="GHC74160.1"/>
    </source>
</evidence>
<accession>A0A8J3GHE4</accession>
<dbReference type="InterPro" id="IPR002816">
    <property type="entry name" value="TraB/PrgY/GumN_fam"/>
</dbReference>
<dbReference type="EMBL" id="BMZO01000007">
    <property type="protein sequence ID" value="GHC74160.1"/>
    <property type="molecule type" value="Genomic_DNA"/>
</dbReference>
<proteinExistence type="predicted"/>
<evidence type="ECO:0000313" key="3">
    <source>
        <dbReference type="Proteomes" id="UP000641137"/>
    </source>
</evidence>
<keyword evidence="1" id="KW-0732">Signal</keyword>
<comment type="caution">
    <text evidence="2">The sequence shown here is derived from an EMBL/GenBank/DDBJ whole genome shotgun (WGS) entry which is preliminary data.</text>
</comment>
<dbReference type="AlphaFoldDB" id="A0A8J3GHE4"/>
<reference evidence="2" key="1">
    <citation type="journal article" date="2014" name="Int. J. Syst. Evol. Microbiol.">
        <title>Complete genome sequence of Corynebacterium casei LMG S-19264T (=DSM 44701T), isolated from a smear-ripened cheese.</title>
        <authorList>
            <consortium name="US DOE Joint Genome Institute (JGI-PGF)"/>
            <person name="Walter F."/>
            <person name="Albersmeier A."/>
            <person name="Kalinowski J."/>
            <person name="Ruckert C."/>
        </authorList>
    </citation>
    <scope>NUCLEOTIDE SEQUENCE</scope>
    <source>
        <strain evidence="2">KCTC 42097</strain>
    </source>
</reference>
<evidence type="ECO:0000256" key="1">
    <source>
        <dbReference type="SAM" id="SignalP"/>
    </source>
</evidence>
<keyword evidence="3" id="KW-1185">Reference proteome</keyword>
<sequence length="330" mass="35842">MFRTLLTLATLLVSAALASAQTVCAGQSQLPILQMQDKQVWQKIRIEADATKNGKGRLWKIERNDLKTSYLFGTVHVTDPRVNELPPELVSALGEVDTVVIETTDVLDPEKAAKALSASPDLTMFTDGTTLLSLVAPEDQAAVKAGLEARGVPLISVQKMKPWLLNGLLSVPACEQRRKAEGEQVLDFRLAGEATGRGLKLEGLETIDEQFKAFTSVRLEEHIALMVANLRHQDRIDDVIATIIALYLDSDLGAIAPVAEHMVPTAETDVSISGMEQHVIIDRNHTMADRAARKLEQGPALIAVGALHLPGDEGIVELLRDKGFTLTPIL</sequence>
<organism evidence="2 3">
    <name type="scientific">Limoniibacter endophyticus</name>
    <dbReference type="NCBI Taxonomy" id="1565040"/>
    <lineage>
        <taxon>Bacteria</taxon>
        <taxon>Pseudomonadati</taxon>
        <taxon>Pseudomonadota</taxon>
        <taxon>Alphaproteobacteria</taxon>
        <taxon>Hyphomicrobiales</taxon>
        <taxon>Bartonellaceae</taxon>
        <taxon>Limoniibacter</taxon>
    </lineage>
</organism>
<gene>
    <name evidence="2" type="ORF">GCM10010136_23070</name>
</gene>
<dbReference type="PANTHER" id="PTHR40590">
    <property type="entry name" value="CYTOPLASMIC PROTEIN-RELATED"/>
    <property type="match status" value="1"/>
</dbReference>
<reference evidence="2" key="2">
    <citation type="submission" date="2020-09" db="EMBL/GenBank/DDBJ databases">
        <authorList>
            <person name="Sun Q."/>
            <person name="Kim S."/>
        </authorList>
    </citation>
    <scope>NUCLEOTIDE SEQUENCE</scope>
    <source>
        <strain evidence="2">KCTC 42097</strain>
    </source>
</reference>
<protein>
    <submittedName>
        <fullName evidence="2">GumN family protein</fullName>
    </submittedName>
</protein>
<dbReference type="RefSeq" id="WP_189490243.1">
    <property type="nucleotide sequence ID" value="NZ_BMZO01000007.1"/>
</dbReference>
<dbReference type="Pfam" id="PF01963">
    <property type="entry name" value="TraB_PrgY_gumN"/>
    <property type="match status" value="1"/>
</dbReference>
<feature type="chain" id="PRO_5035200104" evidence="1">
    <location>
        <begin position="26"/>
        <end position="330"/>
    </location>
</feature>
<dbReference type="Proteomes" id="UP000641137">
    <property type="component" value="Unassembled WGS sequence"/>
</dbReference>